<keyword evidence="3" id="KW-1280">Immunoglobulin</keyword>
<dbReference type="InterPro" id="IPR003599">
    <property type="entry name" value="Ig_sub"/>
</dbReference>
<dbReference type="PANTHER" id="PTHR23266">
    <property type="entry name" value="IMMUNOGLOBULIN HEAVY CHAIN"/>
    <property type="match status" value="1"/>
</dbReference>
<evidence type="ECO:0000256" key="5">
    <source>
        <dbReference type="SAM" id="SignalP"/>
    </source>
</evidence>
<dbReference type="Proteomes" id="UP000694380">
    <property type="component" value="Unplaced"/>
</dbReference>
<dbReference type="InterPro" id="IPR013106">
    <property type="entry name" value="Ig_V-set"/>
</dbReference>
<keyword evidence="1" id="KW-0391">Immunity</keyword>
<feature type="region of interest" description="Disordered" evidence="4">
    <location>
        <begin position="155"/>
        <end position="196"/>
    </location>
</feature>
<protein>
    <recommendedName>
        <fullName evidence="6">Ig-like domain-containing protein</fullName>
    </recommendedName>
</protein>
<evidence type="ECO:0000256" key="3">
    <source>
        <dbReference type="ARBA" id="ARBA00043265"/>
    </source>
</evidence>
<evidence type="ECO:0000313" key="7">
    <source>
        <dbReference type="Ensembl" id="ENSCPBP00000004454.1"/>
    </source>
</evidence>
<dbReference type="PROSITE" id="PS50835">
    <property type="entry name" value="IG_LIKE"/>
    <property type="match status" value="1"/>
</dbReference>
<dbReference type="GO" id="GO:0005576">
    <property type="term" value="C:extracellular region"/>
    <property type="evidence" value="ECO:0007669"/>
    <property type="project" value="UniProtKB-ARBA"/>
</dbReference>
<feature type="chain" id="PRO_5034412665" description="Ig-like domain-containing protein" evidence="5">
    <location>
        <begin position="21"/>
        <end position="196"/>
    </location>
</feature>
<dbReference type="GeneTree" id="ENSGT01030000234536"/>
<sequence>LSCFLSLFPGVLCQVQLVQSGPGAAKPGETLTLSCAVSGVSITTQFYYWSWIRQLPGKGLEWMGYVYPYSSGSTSYAPSLQGRITISADTAKSQVSLQLRSLTAADTATYYCAGDTVTQSRAGPGTKRGSETLRWGMHRFQTRLSSVPSFPSWPLPGAAGPVQTGSGEAWRDPHPALSLVAPSPVVTGTEGRVASS</sequence>
<evidence type="ECO:0000256" key="1">
    <source>
        <dbReference type="ARBA" id="ARBA00022859"/>
    </source>
</evidence>
<dbReference type="SMART" id="SM00409">
    <property type="entry name" value="IG"/>
    <property type="match status" value="1"/>
</dbReference>
<keyword evidence="2" id="KW-1064">Adaptive immunity</keyword>
<dbReference type="InterPro" id="IPR013783">
    <property type="entry name" value="Ig-like_fold"/>
</dbReference>
<dbReference type="OMA" id="TSAYYWH"/>
<dbReference type="Pfam" id="PF07686">
    <property type="entry name" value="V-set"/>
    <property type="match status" value="1"/>
</dbReference>
<dbReference type="Gene3D" id="2.60.40.10">
    <property type="entry name" value="Immunoglobulins"/>
    <property type="match status" value="1"/>
</dbReference>
<proteinExistence type="predicted"/>
<evidence type="ECO:0000259" key="6">
    <source>
        <dbReference type="PROSITE" id="PS50835"/>
    </source>
</evidence>
<evidence type="ECO:0000256" key="4">
    <source>
        <dbReference type="SAM" id="MobiDB-lite"/>
    </source>
</evidence>
<dbReference type="GO" id="GO:0019814">
    <property type="term" value="C:immunoglobulin complex"/>
    <property type="evidence" value="ECO:0007669"/>
    <property type="project" value="UniProtKB-KW"/>
</dbReference>
<dbReference type="FunFam" id="2.60.40.10:FF:001878">
    <property type="entry name" value="Immunoglobulin heavy variable 1-4"/>
    <property type="match status" value="1"/>
</dbReference>
<dbReference type="InterPro" id="IPR050199">
    <property type="entry name" value="IgHV"/>
</dbReference>
<dbReference type="GO" id="GO:0002250">
    <property type="term" value="P:adaptive immune response"/>
    <property type="evidence" value="ECO:0007669"/>
    <property type="project" value="UniProtKB-KW"/>
</dbReference>
<organism evidence="7 8">
    <name type="scientific">Chrysemys picta bellii</name>
    <name type="common">Western painted turtle</name>
    <name type="synonym">Emys bellii</name>
    <dbReference type="NCBI Taxonomy" id="8478"/>
    <lineage>
        <taxon>Eukaryota</taxon>
        <taxon>Metazoa</taxon>
        <taxon>Chordata</taxon>
        <taxon>Craniata</taxon>
        <taxon>Vertebrata</taxon>
        <taxon>Euteleostomi</taxon>
        <taxon>Archelosauria</taxon>
        <taxon>Testudinata</taxon>
        <taxon>Testudines</taxon>
        <taxon>Cryptodira</taxon>
        <taxon>Durocryptodira</taxon>
        <taxon>Testudinoidea</taxon>
        <taxon>Emydidae</taxon>
        <taxon>Chrysemys</taxon>
    </lineage>
</organism>
<reference evidence="7" key="1">
    <citation type="submission" date="2025-08" db="UniProtKB">
        <authorList>
            <consortium name="Ensembl"/>
        </authorList>
    </citation>
    <scope>IDENTIFICATION</scope>
</reference>
<keyword evidence="5" id="KW-0732">Signal</keyword>
<dbReference type="InterPro" id="IPR007110">
    <property type="entry name" value="Ig-like_dom"/>
</dbReference>
<evidence type="ECO:0000256" key="2">
    <source>
        <dbReference type="ARBA" id="ARBA00023130"/>
    </source>
</evidence>
<feature type="domain" description="Ig-like" evidence="6">
    <location>
        <begin position="9"/>
        <end position="112"/>
    </location>
</feature>
<accession>A0A8C3F7V0</accession>
<reference evidence="7" key="2">
    <citation type="submission" date="2025-09" db="UniProtKB">
        <authorList>
            <consortium name="Ensembl"/>
        </authorList>
    </citation>
    <scope>IDENTIFICATION</scope>
</reference>
<name>A0A8C3F7V0_CHRPI</name>
<dbReference type="SMART" id="SM00406">
    <property type="entry name" value="IGv"/>
    <property type="match status" value="1"/>
</dbReference>
<dbReference type="Ensembl" id="ENSCPBT00000005435.1">
    <property type="protein sequence ID" value="ENSCPBP00000004454.1"/>
    <property type="gene ID" value="ENSCPBG00000003595.1"/>
</dbReference>
<keyword evidence="8" id="KW-1185">Reference proteome</keyword>
<feature type="signal peptide" evidence="5">
    <location>
        <begin position="1"/>
        <end position="20"/>
    </location>
</feature>
<dbReference type="SUPFAM" id="SSF48726">
    <property type="entry name" value="Immunoglobulin"/>
    <property type="match status" value="1"/>
</dbReference>
<dbReference type="InterPro" id="IPR036179">
    <property type="entry name" value="Ig-like_dom_sf"/>
</dbReference>
<evidence type="ECO:0000313" key="8">
    <source>
        <dbReference type="Proteomes" id="UP000694380"/>
    </source>
</evidence>
<dbReference type="AlphaFoldDB" id="A0A8C3F7V0"/>